<dbReference type="RefSeq" id="WP_137440585.1">
    <property type="nucleotide sequence ID" value="NC_006390.1"/>
</dbReference>
<evidence type="ECO:0000256" key="1">
    <source>
        <dbReference type="SAM" id="MobiDB-lite"/>
    </source>
</evidence>
<protein>
    <submittedName>
        <fullName evidence="2">Uncharacterized protein</fullName>
    </submittedName>
</protein>
<dbReference type="EMBL" id="CP039132">
    <property type="protein sequence ID" value="QCP89379.1"/>
    <property type="molecule type" value="Genomic_DNA"/>
</dbReference>
<dbReference type="AlphaFoldDB" id="A0A4P8JQ33"/>
<dbReference type="Proteomes" id="UP000298722">
    <property type="component" value="Plasmid pHMA34"/>
</dbReference>
<feature type="region of interest" description="Disordered" evidence="1">
    <location>
        <begin position="71"/>
        <end position="95"/>
    </location>
</feature>
<reference evidence="2 3" key="1">
    <citation type="submission" date="2019-04" db="EMBL/GenBank/DDBJ databases">
        <title>Methylomes of two halophilic Archaea, Haloarcula marismortui and Haloferax mediterranei.</title>
        <authorList>
            <person name="DasSarma S."/>
            <person name="DasSarma P."/>
            <person name="DasSarma S."/>
            <person name="Fomenkov A."/>
            <person name="Vincze T."/>
            <person name="Anton B.P."/>
            <person name="Roberts R.J."/>
        </authorList>
    </citation>
    <scope>NUCLEOTIDE SEQUENCE [LARGE SCALE GENOMIC DNA]</scope>
    <source>
        <strain evidence="2 3">ATCC 43049</strain>
        <plasmid evidence="3">phma34</plasmid>
    </source>
</reference>
<accession>A0A4P8JQ33</accession>
<sequence>MSMHRPNRPAYLQGHPHLVAQPPEPSTVSITRARNEALCTECRRRVTVSDGTEYGHARGLRVAPSSARITATTEVSDDAHRRRVLRHAQIPVERR</sequence>
<evidence type="ECO:0000313" key="2">
    <source>
        <dbReference type="EMBL" id="QCP89379.1"/>
    </source>
</evidence>
<proteinExistence type="predicted"/>
<dbReference type="GeneID" id="55596771"/>
<name>A0A4P8JQ33_HALMA</name>
<evidence type="ECO:0000313" key="3">
    <source>
        <dbReference type="Proteomes" id="UP000298722"/>
    </source>
</evidence>
<geneLocation type="plasmid" evidence="3">
    <name>phma34</name>
</geneLocation>
<keyword evidence="2" id="KW-0614">Plasmid</keyword>
<organism evidence="2 3">
    <name type="scientific">Haloarcula marismortui (strain ATCC 43049 / DSM 3752 / JCM 8966 / VKM B-1809)</name>
    <name type="common">Halobacterium marismortui</name>
    <dbReference type="NCBI Taxonomy" id="272569"/>
    <lineage>
        <taxon>Archaea</taxon>
        <taxon>Methanobacteriati</taxon>
        <taxon>Methanobacteriota</taxon>
        <taxon>Stenosarchaea group</taxon>
        <taxon>Halobacteria</taxon>
        <taxon>Halobacteriales</taxon>
        <taxon>Haloarculaceae</taxon>
        <taxon>Haloarcula</taxon>
    </lineage>
</organism>
<gene>
    <name evidence="2" type="ORF">E6P14_00135</name>
</gene>
<feature type="region of interest" description="Disordered" evidence="1">
    <location>
        <begin position="1"/>
        <end position="28"/>
    </location>
</feature>